<feature type="domain" description="N-acetyltransferase" evidence="3">
    <location>
        <begin position="1"/>
        <end position="146"/>
    </location>
</feature>
<keyword evidence="1 4" id="KW-0808">Transferase</keyword>
<dbReference type="AlphaFoldDB" id="A0A1B9ABP4"/>
<proteinExistence type="predicted"/>
<sequence>MDVYQATQEDLNEVAELFNSYRIFYEQPSDMEAAKRFIRERLEKKESVIFVAVEEDKYMGFTQLYPSFSSVSMKRVWILNDLYVTTESRNKGVGRKLLHAAKQFAKETEAKGLTLQTAVDNTTAQHLYESDGWVKDEAFFYYERSV</sequence>
<evidence type="ECO:0000256" key="2">
    <source>
        <dbReference type="ARBA" id="ARBA00023315"/>
    </source>
</evidence>
<dbReference type="Proteomes" id="UP000092578">
    <property type="component" value="Unassembled WGS sequence"/>
</dbReference>
<dbReference type="SUPFAM" id="SSF55729">
    <property type="entry name" value="Acyl-CoA N-acyltransferases (Nat)"/>
    <property type="match status" value="1"/>
</dbReference>
<protein>
    <submittedName>
        <fullName evidence="4">Acetyltransferase</fullName>
    </submittedName>
</protein>
<gene>
    <name evidence="4" type="ORF">A8F95_16035</name>
</gene>
<evidence type="ECO:0000259" key="3">
    <source>
        <dbReference type="PROSITE" id="PS51186"/>
    </source>
</evidence>
<name>A0A1B9ABP4_9BACI</name>
<dbReference type="EMBL" id="MAYT01000031">
    <property type="protein sequence ID" value="OCA81270.1"/>
    <property type="molecule type" value="Genomic_DNA"/>
</dbReference>
<keyword evidence="2" id="KW-0012">Acyltransferase</keyword>
<reference evidence="5" key="1">
    <citation type="submission" date="2016-05" db="EMBL/GenBank/DDBJ databases">
        <authorList>
            <person name="Liu B."/>
            <person name="Wang J."/>
            <person name="Zhu Y."/>
            <person name="Liu G."/>
            <person name="Chen Q."/>
            <person name="Chen Z."/>
            <person name="Lan J."/>
            <person name="Che J."/>
            <person name="Ge C."/>
            <person name="Shi H."/>
            <person name="Pan Z."/>
            <person name="Liu X."/>
        </authorList>
    </citation>
    <scope>NUCLEOTIDE SEQUENCE [LARGE SCALE GENOMIC DNA]</scope>
    <source>
        <strain evidence="5">FJAT-27215</strain>
    </source>
</reference>
<dbReference type="PANTHER" id="PTHR43877">
    <property type="entry name" value="AMINOALKYLPHOSPHONATE N-ACETYLTRANSFERASE-RELATED-RELATED"/>
    <property type="match status" value="1"/>
</dbReference>
<dbReference type="InterPro" id="IPR000182">
    <property type="entry name" value="GNAT_dom"/>
</dbReference>
<keyword evidence="5" id="KW-1185">Reference proteome</keyword>
<dbReference type="PANTHER" id="PTHR43877:SF2">
    <property type="entry name" value="AMINOALKYLPHOSPHONATE N-ACETYLTRANSFERASE-RELATED"/>
    <property type="match status" value="1"/>
</dbReference>
<evidence type="ECO:0000256" key="1">
    <source>
        <dbReference type="ARBA" id="ARBA00022679"/>
    </source>
</evidence>
<accession>A0A1B9ABP4</accession>
<organism evidence="4 5">
    <name type="scientific">Pseudobacillus wudalianchiensis</name>
    <dbReference type="NCBI Taxonomy" id="1743143"/>
    <lineage>
        <taxon>Bacteria</taxon>
        <taxon>Bacillati</taxon>
        <taxon>Bacillota</taxon>
        <taxon>Bacilli</taxon>
        <taxon>Bacillales</taxon>
        <taxon>Bacillaceae</taxon>
        <taxon>Pseudobacillus</taxon>
    </lineage>
</organism>
<dbReference type="Gene3D" id="3.40.630.30">
    <property type="match status" value="1"/>
</dbReference>
<comment type="caution">
    <text evidence="4">The sequence shown here is derived from an EMBL/GenBank/DDBJ whole genome shotgun (WGS) entry which is preliminary data.</text>
</comment>
<dbReference type="PROSITE" id="PS51186">
    <property type="entry name" value="GNAT"/>
    <property type="match status" value="1"/>
</dbReference>
<dbReference type="InterPro" id="IPR016181">
    <property type="entry name" value="Acyl_CoA_acyltransferase"/>
</dbReference>
<evidence type="ECO:0000313" key="4">
    <source>
        <dbReference type="EMBL" id="OCA81270.1"/>
    </source>
</evidence>
<dbReference type="InterPro" id="IPR050832">
    <property type="entry name" value="Bact_Acetyltransf"/>
</dbReference>
<evidence type="ECO:0000313" key="5">
    <source>
        <dbReference type="Proteomes" id="UP000092578"/>
    </source>
</evidence>
<dbReference type="GO" id="GO:0016747">
    <property type="term" value="F:acyltransferase activity, transferring groups other than amino-acyl groups"/>
    <property type="evidence" value="ECO:0007669"/>
    <property type="project" value="InterPro"/>
</dbReference>
<dbReference type="RefSeq" id="WP_065412097.1">
    <property type="nucleotide sequence ID" value="NZ_MAYT01000031.1"/>
</dbReference>
<dbReference type="CDD" id="cd04301">
    <property type="entry name" value="NAT_SF"/>
    <property type="match status" value="1"/>
</dbReference>
<dbReference type="Pfam" id="PF00583">
    <property type="entry name" value="Acetyltransf_1"/>
    <property type="match status" value="1"/>
</dbReference>